<protein>
    <submittedName>
        <fullName evidence="1">ROK family protein</fullName>
    </submittedName>
</protein>
<organism evidence="1 2">
    <name type="scientific">Lentisphaera profundi</name>
    <dbReference type="NCBI Taxonomy" id="1658616"/>
    <lineage>
        <taxon>Bacteria</taxon>
        <taxon>Pseudomonadati</taxon>
        <taxon>Lentisphaerota</taxon>
        <taxon>Lentisphaeria</taxon>
        <taxon>Lentisphaerales</taxon>
        <taxon>Lentisphaeraceae</taxon>
        <taxon>Lentisphaera</taxon>
    </lineage>
</organism>
<keyword evidence="2" id="KW-1185">Reference proteome</keyword>
<dbReference type="InterPro" id="IPR000600">
    <property type="entry name" value="ROK"/>
</dbReference>
<dbReference type="PANTHER" id="PTHR18964">
    <property type="entry name" value="ROK (REPRESSOR, ORF, KINASE) FAMILY"/>
    <property type="match status" value="1"/>
</dbReference>
<dbReference type="PANTHER" id="PTHR18964:SF169">
    <property type="entry name" value="N-ACETYLMANNOSAMINE KINASE"/>
    <property type="match status" value="1"/>
</dbReference>
<dbReference type="InterPro" id="IPR043129">
    <property type="entry name" value="ATPase_NBD"/>
</dbReference>
<evidence type="ECO:0000313" key="1">
    <source>
        <dbReference type="EMBL" id="WDE95757.1"/>
    </source>
</evidence>
<accession>A0ABY7VS90</accession>
<dbReference type="Pfam" id="PF00480">
    <property type="entry name" value="ROK"/>
    <property type="match status" value="1"/>
</dbReference>
<name>A0ABY7VS90_9BACT</name>
<reference evidence="1 2" key="1">
    <citation type="submission" date="2023-02" db="EMBL/GenBank/DDBJ databases">
        <title>Genome sequence of Lentisphaera profundi SAORIC-696.</title>
        <authorList>
            <person name="Kim e."/>
            <person name="Cho J.-C."/>
            <person name="Choi A."/>
            <person name="Kang I."/>
        </authorList>
    </citation>
    <scope>NUCLEOTIDE SEQUENCE [LARGE SCALE GENOMIC DNA]</scope>
    <source>
        <strain evidence="1 2">SAORIC-696</strain>
    </source>
</reference>
<dbReference type="Gene3D" id="1.10.10.10">
    <property type="entry name" value="Winged helix-like DNA-binding domain superfamily/Winged helix DNA-binding domain"/>
    <property type="match status" value="1"/>
</dbReference>
<gene>
    <name evidence="1" type="ORF">PQO03_08515</name>
</gene>
<sequence length="360" mass="40422">MNARISDKKIVANAVKILNEIHLRGARTQVELARVTHLKRTSIFNLFEVIKNHALVKVSDMITPAKGRPSVLWEVDGKGGVFLSVYFNKSENCYSFYDYKGSLIEEKKETSCATIEECLVQLETLVKSRKLSGLIVSISGIINSKAGSVVESSSWGLESYPLVEKLKEIETLKDVLIMIENNARAALWGERVLGKAQNTDDVMSLFIEVEPNQDIKSIGLGSALILGERLYQGVSGQAGELEHYYYDFLKKQGQNQSAKDYSELESFAVDLAQKFAKLVNYLVPQKLIVQFEGEALEENFYKVFSAEINKQKAFKYAKIDVLISDHHEELIVGGAVALLMDNYFDSSPYFIDFLEECLLS</sequence>
<dbReference type="Proteomes" id="UP001214250">
    <property type="component" value="Chromosome 1"/>
</dbReference>
<evidence type="ECO:0000313" key="2">
    <source>
        <dbReference type="Proteomes" id="UP001214250"/>
    </source>
</evidence>
<dbReference type="Gene3D" id="3.30.420.40">
    <property type="match status" value="2"/>
</dbReference>
<dbReference type="EMBL" id="CP117811">
    <property type="protein sequence ID" value="WDE95757.1"/>
    <property type="molecule type" value="Genomic_DNA"/>
</dbReference>
<dbReference type="SUPFAM" id="SSF53067">
    <property type="entry name" value="Actin-like ATPase domain"/>
    <property type="match status" value="1"/>
</dbReference>
<proteinExistence type="predicted"/>
<dbReference type="InterPro" id="IPR036388">
    <property type="entry name" value="WH-like_DNA-bd_sf"/>
</dbReference>
<dbReference type="RefSeq" id="WP_274149513.1">
    <property type="nucleotide sequence ID" value="NZ_CP117811.1"/>
</dbReference>